<feature type="region of interest" description="Disordered" evidence="1">
    <location>
        <begin position="1"/>
        <end position="51"/>
    </location>
</feature>
<comment type="caution">
    <text evidence="2">The sequence shown here is derived from an EMBL/GenBank/DDBJ whole genome shotgun (WGS) entry which is preliminary data.</text>
</comment>
<organism evidence="2 3">
    <name type="scientific">Streptomyces spororaveus</name>
    <dbReference type="NCBI Taxonomy" id="284039"/>
    <lineage>
        <taxon>Bacteria</taxon>
        <taxon>Bacillati</taxon>
        <taxon>Actinomycetota</taxon>
        <taxon>Actinomycetes</taxon>
        <taxon>Kitasatosporales</taxon>
        <taxon>Streptomycetaceae</taxon>
        <taxon>Streptomyces</taxon>
    </lineage>
</organism>
<reference evidence="3" key="1">
    <citation type="submission" date="2023-07" db="EMBL/GenBank/DDBJ databases">
        <title>Whole genome shotgun sequence of Streptomyces spororaveus NBRC 15456.</title>
        <authorList>
            <person name="Komaki H."/>
            <person name="Tamura T."/>
        </authorList>
    </citation>
    <scope>NUCLEOTIDE SEQUENCE [LARGE SCALE GENOMIC DNA]</scope>
    <source>
        <strain evidence="3">NBRC 15456</strain>
    </source>
</reference>
<dbReference type="EMBL" id="BNED01000003">
    <property type="protein sequence ID" value="GHI74909.1"/>
    <property type="molecule type" value="Genomic_DNA"/>
</dbReference>
<feature type="region of interest" description="Disordered" evidence="1">
    <location>
        <begin position="90"/>
        <end position="136"/>
    </location>
</feature>
<feature type="compositionally biased region" description="Low complexity" evidence="1">
    <location>
        <begin position="38"/>
        <end position="48"/>
    </location>
</feature>
<gene>
    <name evidence="2" type="ORF">Sspor_04700</name>
</gene>
<evidence type="ECO:0000313" key="2">
    <source>
        <dbReference type="EMBL" id="GHI74909.1"/>
    </source>
</evidence>
<dbReference type="Proteomes" id="UP000608522">
    <property type="component" value="Unassembled WGS sequence"/>
</dbReference>
<keyword evidence="3" id="KW-1185">Reference proteome</keyword>
<sequence length="136" mass="14553">MQAIDASKFSSIRAAHPDTRRPGPSPAGYPGLSGKTPGAGAETAAAGERNPTAAARLMIDIEEFGESPAAAAMATCPPGPHARRRFSLRDEERQGFRGMKGISRTGIDTPRPNGRMPERFPLPRPSEWGVEMRTDV</sequence>
<proteinExistence type="predicted"/>
<name>A0ABQ3T3F4_9ACTN</name>
<accession>A0ABQ3T3F4</accession>
<evidence type="ECO:0000313" key="3">
    <source>
        <dbReference type="Proteomes" id="UP000608522"/>
    </source>
</evidence>
<evidence type="ECO:0000256" key="1">
    <source>
        <dbReference type="SAM" id="MobiDB-lite"/>
    </source>
</evidence>
<protein>
    <submittedName>
        <fullName evidence="2">Uncharacterized protein</fullName>
    </submittedName>
</protein>